<keyword evidence="4" id="KW-1185">Reference proteome</keyword>
<dbReference type="Gene3D" id="3.30.420.10">
    <property type="entry name" value="Ribonuclease H-like superfamily/Ribonuclease H"/>
    <property type="match status" value="1"/>
</dbReference>
<dbReference type="InterPro" id="IPR050951">
    <property type="entry name" value="Retrovirus_Pol_polyprotein"/>
</dbReference>
<dbReference type="InterPro" id="IPR041588">
    <property type="entry name" value="Integrase_H2C2"/>
</dbReference>
<evidence type="ECO:0000259" key="2">
    <source>
        <dbReference type="PROSITE" id="PS50994"/>
    </source>
</evidence>
<evidence type="ECO:0000313" key="4">
    <source>
        <dbReference type="Proteomes" id="UP000261600"/>
    </source>
</evidence>
<accession>A0A3Q3JGA8</accession>
<dbReference type="InterPro" id="IPR012337">
    <property type="entry name" value="RNaseH-like_sf"/>
</dbReference>
<reference evidence="3" key="2">
    <citation type="submission" date="2025-09" db="UniProtKB">
        <authorList>
            <consortium name="Ensembl"/>
        </authorList>
    </citation>
    <scope>IDENTIFICATION</scope>
</reference>
<dbReference type="SUPFAM" id="SSF53098">
    <property type="entry name" value="Ribonuclease H-like"/>
    <property type="match status" value="1"/>
</dbReference>
<evidence type="ECO:0000256" key="1">
    <source>
        <dbReference type="ARBA" id="ARBA00039658"/>
    </source>
</evidence>
<dbReference type="PROSITE" id="PS50994">
    <property type="entry name" value="INTEGRASE"/>
    <property type="match status" value="1"/>
</dbReference>
<dbReference type="InterPro" id="IPR036397">
    <property type="entry name" value="RNaseH_sf"/>
</dbReference>
<sequence length="355" mass="40710">MRLMRYNPTAEYVPGKRLVVADALSRQPQPEPEISELTGDIEALEEAIQEAWPISSTKLDIVKQQTMRDSELQLVKRFVTEGWLKYSAGVPPEVKKYYSVRNHLTTSNELVLYDSRMVIPQCLRGEMLQRIHEGHQGIVKCRTRAKCSMWWPGISKRIQEMVTSCRECQVSQPSRRRETLLTTPLPSHPWEKVAADICELNQENYLVTVDYFSRYIDIAHLKDMSSETTIAKLMNIFARWGCPNELVTDNGPRFMGRAFSQFAKKYDFKHTITSPRYPQVNGEAERAIRTAKTILRQSDPFLALMAYRSTPLQATGVSPAQLMFGRQIPTTVPTLETSLLGQIRSRLSRRITEPN</sequence>
<dbReference type="Gene3D" id="1.10.340.70">
    <property type="match status" value="1"/>
</dbReference>
<dbReference type="FunFam" id="3.30.420.10:FF:000063">
    <property type="entry name" value="Retrovirus-related Pol polyprotein from transposon 297-like Protein"/>
    <property type="match status" value="1"/>
</dbReference>
<feature type="domain" description="Integrase catalytic" evidence="2">
    <location>
        <begin position="185"/>
        <end position="341"/>
    </location>
</feature>
<dbReference type="PANTHER" id="PTHR37984">
    <property type="entry name" value="PROTEIN CBG26694"/>
    <property type="match status" value="1"/>
</dbReference>
<dbReference type="Pfam" id="PF00665">
    <property type="entry name" value="rve"/>
    <property type="match status" value="1"/>
</dbReference>
<dbReference type="AlphaFoldDB" id="A0A3Q3JGA8"/>
<dbReference type="FunFam" id="1.10.340.70:FF:000003">
    <property type="entry name" value="Protein CBG25708"/>
    <property type="match status" value="1"/>
</dbReference>
<reference evidence="3" key="1">
    <citation type="submission" date="2025-08" db="UniProtKB">
        <authorList>
            <consortium name="Ensembl"/>
        </authorList>
    </citation>
    <scope>IDENTIFICATION</scope>
</reference>
<dbReference type="PANTHER" id="PTHR37984:SF9">
    <property type="entry name" value="INTEGRASE CATALYTIC DOMAIN-CONTAINING PROTEIN"/>
    <property type="match status" value="1"/>
</dbReference>
<dbReference type="Ensembl" id="ENSMALT00000018680.1">
    <property type="protein sequence ID" value="ENSMALP00000018329.1"/>
    <property type="gene ID" value="ENSMALG00000012766.1"/>
</dbReference>
<evidence type="ECO:0000313" key="3">
    <source>
        <dbReference type="Ensembl" id="ENSMALP00000018329.1"/>
    </source>
</evidence>
<dbReference type="GO" id="GO:0015074">
    <property type="term" value="P:DNA integration"/>
    <property type="evidence" value="ECO:0007669"/>
    <property type="project" value="InterPro"/>
</dbReference>
<dbReference type="STRING" id="43700.ENSMALP00000018329"/>
<dbReference type="Proteomes" id="UP000261600">
    <property type="component" value="Unplaced"/>
</dbReference>
<dbReference type="GO" id="GO:0003676">
    <property type="term" value="F:nucleic acid binding"/>
    <property type="evidence" value="ECO:0007669"/>
    <property type="project" value="InterPro"/>
</dbReference>
<dbReference type="Pfam" id="PF17921">
    <property type="entry name" value="Integrase_H2C2"/>
    <property type="match status" value="1"/>
</dbReference>
<dbReference type="InterPro" id="IPR001584">
    <property type="entry name" value="Integrase_cat-core"/>
</dbReference>
<name>A0A3Q3JGA8_MONAL</name>
<protein>
    <recommendedName>
        <fullName evidence="1">Gypsy retrotransposon integrase-like protein 1</fullName>
    </recommendedName>
</protein>
<organism evidence="3 4">
    <name type="scientific">Monopterus albus</name>
    <name type="common">Swamp eel</name>
    <dbReference type="NCBI Taxonomy" id="43700"/>
    <lineage>
        <taxon>Eukaryota</taxon>
        <taxon>Metazoa</taxon>
        <taxon>Chordata</taxon>
        <taxon>Craniata</taxon>
        <taxon>Vertebrata</taxon>
        <taxon>Euteleostomi</taxon>
        <taxon>Actinopterygii</taxon>
        <taxon>Neopterygii</taxon>
        <taxon>Teleostei</taxon>
        <taxon>Neoteleostei</taxon>
        <taxon>Acanthomorphata</taxon>
        <taxon>Anabantaria</taxon>
        <taxon>Synbranchiformes</taxon>
        <taxon>Synbranchidae</taxon>
        <taxon>Monopterus</taxon>
    </lineage>
</organism>
<proteinExistence type="predicted"/>